<dbReference type="AlphaFoldDB" id="A0A5J6MHR6"/>
<name>A0A5J6MHR6_9PROT</name>
<keyword evidence="1" id="KW-0472">Membrane</keyword>
<dbReference type="KEGG" id="htq:FRZ44_23100"/>
<dbReference type="EMBL" id="CP042906">
    <property type="protein sequence ID" value="QEX17014.1"/>
    <property type="molecule type" value="Genomic_DNA"/>
</dbReference>
<proteinExistence type="predicted"/>
<evidence type="ECO:0000313" key="3">
    <source>
        <dbReference type="EMBL" id="QEX17014.1"/>
    </source>
</evidence>
<reference evidence="3 4" key="1">
    <citation type="submission" date="2019-08" db="EMBL/GenBank/DDBJ databases">
        <title>Hyperibacter terrae gen. nov., sp. nov. and Hyperibacter viscosus sp. nov., two new members in the family Rhodospirillaceae isolated from the rhizosphere of Hypericum perforatum.</title>
        <authorList>
            <person name="Noviana Z."/>
        </authorList>
    </citation>
    <scope>NUCLEOTIDE SEQUENCE [LARGE SCALE GENOMIC DNA]</scope>
    <source>
        <strain evidence="3 4">R5913</strain>
    </source>
</reference>
<dbReference type="InterPro" id="IPR012495">
    <property type="entry name" value="TadE-like_dom"/>
</dbReference>
<keyword evidence="4" id="KW-1185">Reference proteome</keyword>
<accession>A0A5J6MHR6</accession>
<dbReference type="RefSeq" id="WP_191908539.1">
    <property type="nucleotide sequence ID" value="NZ_CP042906.1"/>
</dbReference>
<keyword evidence="1" id="KW-0812">Transmembrane</keyword>
<feature type="transmembrane region" description="Helical" evidence="1">
    <location>
        <begin position="20"/>
        <end position="42"/>
    </location>
</feature>
<evidence type="ECO:0000313" key="4">
    <source>
        <dbReference type="Proteomes" id="UP000326202"/>
    </source>
</evidence>
<gene>
    <name evidence="3" type="ORF">FRZ44_23100</name>
</gene>
<dbReference type="Pfam" id="PF07811">
    <property type="entry name" value="TadE"/>
    <property type="match status" value="1"/>
</dbReference>
<protein>
    <recommendedName>
        <fullName evidence="2">TadE-like domain-containing protein</fullName>
    </recommendedName>
</protein>
<sequence length="189" mass="20089">MRKRLLPFIYGFARDRRGSVLMELAIGLPILVMILLGCFEAARFALLDQKLARVAASTADLVAQADGITEGQITDLFSAADDSAAPFDLAGTGRVIITSVTKPTSADPTVAWQRTSSGTVAATSAIGTTGQTATLPAGLTLRQGENLIVAEVFYNYTPVFLGATKFTSASLYQVSYNRPRIINLTQVSP</sequence>
<feature type="domain" description="TadE-like" evidence="2">
    <location>
        <begin position="18"/>
        <end position="59"/>
    </location>
</feature>
<evidence type="ECO:0000259" key="2">
    <source>
        <dbReference type="Pfam" id="PF07811"/>
    </source>
</evidence>
<evidence type="ECO:0000256" key="1">
    <source>
        <dbReference type="SAM" id="Phobius"/>
    </source>
</evidence>
<dbReference type="Proteomes" id="UP000326202">
    <property type="component" value="Chromosome"/>
</dbReference>
<keyword evidence="1" id="KW-1133">Transmembrane helix</keyword>
<organism evidence="3 4">
    <name type="scientific">Hypericibacter terrae</name>
    <dbReference type="NCBI Taxonomy" id="2602015"/>
    <lineage>
        <taxon>Bacteria</taxon>
        <taxon>Pseudomonadati</taxon>
        <taxon>Pseudomonadota</taxon>
        <taxon>Alphaproteobacteria</taxon>
        <taxon>Rhodospirillales</taxon>
        <taxon>Dongiaceae</taxon>
        <taxon>Hypericibacter</taxon>
    </lineage>
</organism>